<dbReference type="EMBL" id="CP043451">
    <property type="protein sequence ID" value="QEM05090.1"/>
    <property type="molecule type" value="Genomic_DNA"/>
</dbReference>
<evidence type="ECO:0000313" key="3">
    <source>
        <dbReference type="Proteomes" id="UP000250557"/>
    </source>
</evidence>
<sequence length="114" mass="13435">MNDNMHHYDEQLINLIIDLQDRGFNHDFVIEKEYIRCLQYNELISPDDFDILETYHCKSSGKNNDCSLVYAIRLINHDMKGILMSDYGVYIKGMSLSLWSKFNNVIRLNLSVIK</sequence>
<evidence type="ECO:0008006" key="5">
    <source>
        <dbReference type="Google" id="ProtNLM"/>
    </source>
</evidence>
<organism evidence="1 3">
    <name type="scientific">Mucilaginibacter rubeus</name>
    <dbReference type="NCBI Taxonomy" id="2027860"/>
    <lineage>
        <taxon>Bacteria</taxon>
        <taxon>Pseudomonadati</taxon>
        <taxon>Bacteroidota</taxon>
        <taxon>Sphingobacteriia</taxon>
        <taxon>Sphingobacteriales</taxon>
        <taxon>Sphingobacteriaceae</taxon>
        <taxon>Mucilaginibacter</taxon>
    </lineage>
</organism>
<dbReference type="AlphaFoldDB" id="A0AAE6MIS3"/>
<proteinExistence type="predicted"/>
<evidence type="ECO:0000313" key="4">
    <source>
        <dbReference type="Proteomes" id="UP000663940"/>
    </source>
</evidence>
<protein>
    <recommendedName>
        <fullName evidence="5">Phosphoribosylpyrophosphate synthetase</fullName>
    </recommendedName>
</protein>
<reference evidence="1 3" key="1">
    <citation type="submission" date="2019-08" db="EMBL/GenBank/DDBJ databases">
        <title>Comparative genome analysis confer to the adaptation heavy metal polluted environment.</title>
        <authorList>
            <person name="Li Y."/>
        </authorList>
    </citation>
    <scope>NUCLEOTIDE SEQUENCE [LARGE SCALE GENOMIC DNA]</scope>
    <source>
        <strain evidence="1 3">P2</strain>
    </source>
</reference>
<name>A0AAE6MIS3_9SPHI</name>
<keyword evidence="4" id="KW-1185">Reference proteome</keyword>
<accession>A0AAE6MIS3</accession>
<dbReference type="EMBL" id="CP071880">
    <property type="protein sequence ID" value="QTE52389.1"/>
    <property type="molecule type" value="Genomic_DNA"/>
</dbReference>
<dbReference type="Proteomes" id="UP000663940">
    <property type="component" value="Chromosome"/>
</dbReference>
<dbReference type="RefSeq" id="WP_112658414.1">
    <property type="nucleotide sequence ID" value="NZ_CP071879.1"/>
</dbReference>
<evidence type="ECO:0000313" key="1">
    <source>
        <dbReference type="EMBL" id="QEM05090.1"/>
    </source>
</evidence>
<evidence type="ECO:0000313" key="2">
    <source>
        <dbReference type="EMBL" id="QTE52389.1"/>
    </source>
</evidence>
<gene>
    <name evidence="1" type="ORF">DIU31_016795</name>
    <name evidence="2" type="ORF">J3L21_10695</name>
</gene>
<dbReference type="Proteomes" id="UP000250557">
    <property type="component" value="Chromosome"/>
</dbReference>
<reference evidence="2 4" key="2">
    <citation type="submission" date="2021-03" db="EMBL/GenBank/DDBJ databases">
        <title>Mucilaginibacter strains isolated from gold and copper mining confer multi heavy-metal resistance.</title>
        <authorList>
            <person name="Li Y."/>
        </authorList>
    </citation>
    <scope>NUCLEOTIDE SEQUENCE [LARGE SCALE GENOMIC DNA]</scope>
    <source>
        <strain evidence="2 4">P2-4</strain>
    </source>
</reference>